<dbReference type="Pfam" id="PF00135">
    <property type="entry name" value="COesterase"/>
    <property type="match status" value="1"/>
</dbReference>
<proteinExistence type="predicted"/>
<organism evidence="2 3">
    <name type="scientific">Vanrija albida</name>
    <dbReference type="NCBI Taxonomy" id="181172"/>
    <lineage>
        <taxon>Eukaryota</taxon>
        <taxon>Fungi</taxon>
        <taxon>Dikarya</taxon>
        <taxon>Basidiomycota</taxon>
        <taxon>Agaricomycotina</taxon>
        <taxon>Tremellomycetes</taxon>
        <taxon>Trichosporonales</taxon>
        <taxon>Trichosporonaceae</taxon>
        <taxon>Vanrija</taxon>
    </lineage>
</organism>
<dbReference type="SUPFAM" id="SSF53474">
    <property type="entry name" value="alpha/beta-Hydrolases"/>
    <property type="match status" value="1"/>
</dbReference>
<evidence type="ECO:0000259" key="1">
    <source>
        <dbReference type="Pfam" id="PF00135"/>
    </source>
</evidence>
<sequence length="445" mass="46041">MPQPTLSLTQGTYAGALEAEGGAEAFRGIPYAHTTRLHPPVPVHTDTRASPIDATRQGPTAIAPRSRLEAVMGRESDAGPQSEDAAVLSVYRPPLAHALPILFWIHGGGFSSGSSQASQYDGGRLARDAHAVVVCANYRLGLLGFIYDPEPSHQPTPAEAFGVQDLTAALEWVASNAGALGGDAGNITVLGQSAGGLLTAELLVLHPQLVARAIVQSSVANLLASVPQALAIRDVAASLVPAGQTLATITPEQALSVQAETAAALPALGLDLGPGFPFFPVLPPAAGPGGARSNPNPDVAPSSARPPVLVTYAANDGYMYGLAARAAGLREAEVEALPATALRTNAAWATASTDYAQFLRARGHAVALAEFVWRPRGSEFGAVHTIDVPLLFGTRAAWAGAPMLGGESWDEVDARGREVRRAWGGFARGVWPETIDGVLEVLEAA</sequence>
<dbReference type="InterPro" id="IPR029058">
    <property type="entry name" value="AB_hydrolase_fold"/>
</dbReference>
<keyword evidence="3" id="KW-1185">Reference proteome</keyword>
<comment type="caution">
    <text evidence="2">The sequence shown here is derived from an EMBL/GenBank/DDBJ whole genome shotgun (WGS) entry which is preliminary data.</text>
</comment>
<dbReference type="Gene3D" id="3.40.50.1820">
    <property type="entry name" value="alpha/beta hydrolase"/>
    <property type="match status" value="1"/>
</dbReference>
<name>A0ABR3PZZ0_9TREE</name>
<dbReference type="GeneID" id="95985793"/>
<protein>
    <recommendedName>
        <fullName evidence="1">Carboxylesterase type B domain-containing protein</fullName>
    </recommendedName>
</protein>
<reference evidence="2 3" key="1">
    <citation type="submission" date="2023-08" db="EMBL/GenBank/DDBJ databases">
        <title>Annotated Genome Sequence of Vanrija albida AlHP1.</title>
        <authorList>
            <person name="Herzog R."/>
        </authorList>
    </citation>
    <scope>NUCLEOTIDE SEQUENCE [LARGE SCALE GENOMIC DNA]</scope>
    <source>
        <strain evidence="2 3">AlHP1</strain>
    </source>
</reference>
<dbReference type="Proteomes" id="UP001565368">
    <property type="component" value="Unassembled WGS sequence"/>
</dbReference>
<evidence type="ECO:0000313" key="3">
    <source>
        <dbReference type="Proteomes" id="UP001565368"/>
    </source>
</evidence>
<feature type="domain" description="Carboxylesterase type B" evidence="1">
    <location>
        <begin position="7"/>
        <end position="228"/>
    </location>
</feature>
<dbReference type="InterPro" id="IPR050309">
    <property type="entry name" value="Type-B_Carboxylest/Lipase"/>
</dbReference>
<dbReference type="InterPro" id="IPR002018">
    <property type="entry name" value="CarbesteraseB"/>
</dbReference>
<accession>A0ABR3PZZ0</accession>
<gene>
    <name evidence="2" type="ORF">Q8F55_004750</name>
</gene>
<dbReference type="EMBL" id="JBBXJM010000004">
    <property type="protein sequence ID" value="KAL1407953.1"/>
    <property type="molecule type" value="Genomic_DNA"/>
</dbReference>
<dbReference type="RefSeq" id="XP_069207897.1">
    <property type="nucleotide sequence ID" value="XM_069353255.1"/>
</dbReference>
<dbReference type="PANTHER" id="PTHR11559">
    <property type="entry name" value="CARBOXYLESTERASE"/>
    <property type="match status" value="1"/>
</dbReference>
<evidence type="ECO:0000313" key="2">
    <source>
        <dbReference type="EMBL" id="KAL1407953.1"/>
    </source>
</evidence>